<dbReference type="GO" id="GO:0016020">
    <property type="term" value="C:membrane"/>
    <property type="evidence" value="ECO:0007669"/>
    <property type="project" value="InterPro"/>
</dbReference>
<dbReference type="InterPro" id="IPR036719">
    <property type="entry name" value="Neuro-gated_channel_TM_sf"/>
</dbReference>
<organism evidence="3 4">
    <name type="scientific">Oedothorax gibbosus</name>
    <dbReference type="NCBI Taxonomy" id="931172"/>
    <lineage>
        <taxon>Eukaryota</taxon>
        <taxon>Metazoa</taxon>
        <taxon>Ecdysozoa</taxon>
        <taxon>Arthropoda</taxon>
        <taxon>Chelicerata</taxon>
        <taxon>Arachnida</taxon>
        <taxon>Araneae</taxon>
        <taxon>Araneomorphae</taxon>
        <taxon>Entelegynae</taxon>
        <taxon>Araneoidea</taxon>
        <taxon>Linyphiidae</taxon>
        <taxon>Erigoninae</taxon>
        <taxon>Oedothorax</taxon>
    </lineage>
</organism>
<name>A0AAV6V3G8_9ARAC</name>
<protein>
    <recommendedName>
        <fullName evidence="2">Neurotransmitter-gated ion-channel transmembrane domain-containing protein</fullName>
    </recommendedName>
</protein>
<dbReference type="GO" id="GO:0005230">
    <property type="term" value="F:extracellular ligand-gated monoatomic ion channel activity"/>
    <property type="evidence" value="ECO:0007669"/>
    <property type="project" value="UniProtKB-ARBA"/>
</dbReference>
<accession>A0AAV6V3G8</accession>
<feature type="transmembrane region" description="Helical" evidence="1">
    <location>
        <begin position="193"/>
        <end position="212"/>
    </location>
</feature>
<dbReference type="GO" id="GO:0005254">
    <property type="term" value="F:chloride channel activity"/>
    <property type="evidence" value="ECO:0007669"/>
    <property type="project" value="UniProtKB-ARBA"/>
</dbReference>
<evidence type="ECO:0000313" key="4">
    <source>
        <dbReference type="Proteomes" id="UP000827092"/>
    </source>
</evidence>
<keyword evidence="1" id="KW-0812">Transmembrane</keyword>
<dbReference type="Proteomes" id="UP000827092">
    <property type="component" value="Unassembled WGS sequence"/>
</dbReference>
<dbReference type="PANTHER" id="PTHR18945">
    <property type="entry name" value="NEUROTRANSMITTER GATED ION CHANNEL"/>
    <property type="match status" value="1"/>
</dbReference>
<gene>
    <name evidence="3" type="ORF">JTE90_011923</name>
</gene>
<dbReference type="AlphaFoldDB" id="A0AAV6V3G8"/>
<comment type="caution">
    <text evidence="3">The sequence shown here is derived from an EMBL/GenBank/DDBJ whole genome shotgun (WGS) entry which is preliminary data.</text>
</comment>
<dbReference type="InterPro" id="IPR038050">
    <property type="entry name" value="Neuro_actylchol_rec"/>
</dbReference>
<feature type="transmembrane region" description="Helical" evidence="1">
    <location>
        <begin position="46"/>
        <end position="67"/>
    </location>
</feature>
<dbReference type="InterPro" id="IPR006201">
    <property type="entry name" value="Neur_channel"/>
</dbReference>
<dbReference type="SUPFAM" id="SSF90112">
    <property type="entry name" value="Neurotransmitter-gated ion-channel transmembrane pore"/>
    <property type="match status" value="1"/>
</dbReference>
<dbReference type="CDD" id="cd19049">
    <property type="entry name" value="LGIC_TM_anion"/>
    <property type="match status" value="1"/>
</dbReference>
<dbReference type="GO" id="GO:0099095">
    <property type="term" value="F:ligand-gated monoatomic anion channel activity"/>
    <property type="evidence" value="ECO:0007669"/>
    <property type="project" value="UniProtKB-ARBA"/>
</dbReference>
<dbReference type="EMBL" id="JAFNEN010000191">
    <property type="protein sequence ID" value="KAG8190201.1"/>
    <property type="molecule type" value="Genomic_DNA"/>
</dbReference>
<feature type="transmembrane region" description="Helical" evidence="1">
    <location>
        <begin position="107"/>
        <end position="127"/>
    </location>
</feature>
<dbReference type="InterPro" id="IPR006029">
    <property type="entry name" value="Neurotrans-gated_channel_TM"/>
</dbReference>
<reference evidence="3 4" key="1">
    <citation type="journal article" date="2022" name="Nat. Ecol. Evol.">
        <title>A masculinizing supergene underlies an exaggerated male reproductive morph in a spider.</title>
        <authorList>
            <person name="Hendrickx F."/>
            <person name="De Corte Z."/>
            <person name="Sonet G."/>
            <person name="Van Belleghem S.M."/>
            <person name="Kostlbacher S."/>
            <person name="Vangestel C."/>
        </authorList>
    </citation>
    <scope>NUCLEOTIDE SEQUENCE [LARGE SCALE GENOMIC DNA]</scope>
    <source>
        <strain evidence="3">W744_W776</strain>
    </source>
</reference>
<dbReference type="GO" id="GO:0004888">
    <property type="term" value="F:transmembrane signaling receptor activity"/>
    <property type="evidence" value="ECO:0007669"/>
    <property type="project" value="InterPro"/>
</dbReference>
<dbReference type="PRINTS" id="PR00253">
    <property type="entry name" value="GABAARECEPTR"/>
</dbReference>
<evidence type="ECO:0000313" key="3">
    <source>
        <dbReference type="EMBL" id="KAG8190201.1"/>
    </source>
</evidence>
<dbReference type="InterPro" id="IPR006028">
    <property type="entry name" value="GABAA/Glycine_rcpt"/>
</dbReference>
<evidence type="ECO:0000259" key="2">
    <source>
        <dbReference type="Pfam" id="PF02932"/>
    </source>
</evidence>
<dbReference type="Gene3D" id="1.20.58.390">
    <property type="entry name" value="Neurotransmitter-gated ion-channel transmembrane domain"/>
    <property type="match status" value="1"/>
</dbReference>
<feature type="domain" description="Neurotransmitter-gated ion-channel transmembrane" evidence="2">
    <location>
        <begin position="50"/>
        <end position="141"/>
    </location>
</feature>
<keyword evidence="4" id="KW-1185">Reference proteome</keyword>
<evidence type="ECO:0000256" key="1">
    <source>
        <dbReference type="SAM" id="Phobius"/>
    </source>
</evidence>
<keyword evidence="1" id="KW-0472">Membrane</keyword>
<keyword evidence="1" id="KW-1133">Transmembrane helix</keyword>
<sequence>MLYSPQLLLFSFIEPTYNSITETFSEGNYTSLIINFKLVRLLTGSVLNMFLPSTLIVVMSMVGFWLGSDAVPARVALSVTSLLTLCTQVHQYRVQLPPVNYVKAMDVWLFICIFTVFLTLVEFAISFNFKHLMPNGKVVEVKNLLWSQSMLRSRTDNSKYQNKNKQNGPSANSQCENYPIQQCNKTDAISKKLFPFLFTGFTIIYWSYYITIYKHN</sequence>
<dbReference type="Pfam" id="PF02932">
    <property type="entry name" value="Neur_chan_memb"/>
    <property type="match status" value="1"/>
</dbReference>
<proteinExistence type="predicted"/>